<dbReference type="SUPFAM" id="SSF88723">
    <property type="entry name" value="PIN domain-like"/>
    <property type="match status" value="1"/>
</dbReference>
<evidence type="ECO:0000313" key="8">
    <source>
        <dbReference type="EMBL" id="KEI68841.1"/>
    </source>
</evidence>
<dbReference type="InterPro" id="IPR029060">
    <property type="entry name" value="PIN-like_dom_sf"/>
</dbReference>
<keyword evidence="5" id="KW-0378">Hydrolase</keyword>
<evidence type="ECO:0000256" key="5">
    <source>
        <dbReference type="ARBA" id="ARBA00022801"/>
    </source>
</evidence>
<proteinExistence type="inferred from homology"/>
<dbReference type="CDD" id="cd09881">
    <property type="entry name" value="PIN_VapC4-5_FitB-like"/>
    <property type="match status" value="1"/>
</dbReference>
<dbReference type="RefSeq" id="WP_042156344.1">
    <property type="nucleotide sequence ID" value="NZ_CM002803.1"/>
</dbReference>
<accession>A0A073CL49</accession>
<keyword evidence="9" id="KW-1185">Reference proteome</keyword>
<evidence type="ECO:0000313" key="9">
    <source>
        <dbReference type="Proteomes" id="UP000027395"/>
    </source>
</evidence>
<protein>
    <recommendedName>
        <fullName evidence="10">PIN domain-containing protein</fullName>
    </recommendedName>
</protein>
<comment type="similarity">
    <text evidence="7">Belongs to the PINc/VapC protein family.</text>
</comment>
<reference evidence="8 9" key="1">
    <citation type="journal article" date="2014" name="Appl. Environ. Microbiol.">
        <title>Elucidation of insertion elements encoded on plasmids and in vitro construction of shuttle vectors from the toxic cyanobacterium Planktothrix.</title>
        <authorList>
            <person name="Christiansen G."/>
            <person name="Goesmann A."/>
            <person name="Kurmayer R."/>
        </authorList>
    </citation>
    <scope>NUCLEOTIDE SEQUENCE [LARGE SCALE GENOMIC DNA]</scope>
    <source>
        <strain evidence="8 9">NIVA-CYA 126/8</strain>
    </source>
</reference>
<dbReference type="PANTHER" id="PTHR33653">
    <property type="entry name" value="RIBONUCLEASE VAPC2"/>
    <property type="match status" value="1"/>
</dbReference>
<keyword evidence="2" id="KW-1277">Toxin-antitoxin system</keyword>
<dbReference type="PATRIC" id="fig|388467.6.peg.4080"/>
<evidence type="ECO:0008006" key="10">
    <source>
        <dbReference type="Google" id="ProtNLM"/>
    </source>
</evidence>
<dbReference type="PANTHER" id="PTHR33653:SF1">
    <property type="entry name" value="RIBONUCLEASE VAPC2"/>
    <property type="match status" value="1"/>
</dbReference>
<dbReference type="eggNOG" id="COG1487">
    <property type="taxonomic scope" value="Bacteria"/>
</dbReference>
<evidence type="ECO:0000256" key="4">
    <source>
        <dbReference type="ARBA" id="ARBA00022723"/>
    </source>
</evidence>
<evidence type="ECO:0000256" key="2">
    <source>
        <dbReference type="ARBA" id="ARBA00022649"/>
    </source>
</evidence>
<dbReference type="Proteomes" id="UP000027395">
    <property type="component" value="Chromosome"/>
</dbReference>
<evidence type="ECO:0000256" key="6">
    <source>
        <dbReference type="ARBA" id="ARBA00022842"/>
    </source>
</evidence>
<name>A0A073CL49_PLAA1</name>
<comment type="cofactor">
    <cofactor evidence="1">
        <name>Mg(2+)</name>
        <dbReference type="ChEBI" id="CHEBI:18420"/>
    </cofactor>
</comment>
<organism evidence="8 9">
    <name type="scientific">Planktothrix agardhii (strain NIVA-CYA 126/8)</name>
    <dbReference type="NCBI Taxonomy" id="388467"/>
    <lineage>
        <taxon>Bacteria</taxon>
        <taxon>Bacillati</taxon>
        <taxon>Cyanobacteriota</taxon>
        <taxon>Cyanophyceae</taxon>
        <taxon>Oscillatoriophycideae</taxon>
        <taxon>Oscillatoriales</taxon>
        <taxon>Microcoleaceae</taxon>
        <taxon>Planktothrix</taxon>
    </lineage>
</organism>
<dbReference type="HOGENOM" id="CLU_118482_2_0_3"/>
<keyword evidence="4" id="KW-0479">Metal-binding</keyword>
<dbReference type="GO" id="GO:0016787">
    <property type="term" value="F:hydrolase activity"/>
    <property type="evidence" value="ECO:0007669"/>
    <property type="project" value="UniProtKB-KW"/>
</dbReference>
<dbReference type="Gene3D" id="3.40.50.1010">
    <property type="entry name" value="5'-nuclease"/>
    <property type="match status" value="1"/>
</dbReference>
<dbReference type="GO" id="GO:0004518">
    <property type="term" value="F:nuclease activity"/>
    <property type="evidence" value="ECO:0007669"/>
    <property type="project" value="UniProtKB-KW"/>
</dbReference>
<dbReference type="GO" id="GO:0046872">
    <property type="term" value="F:metal ion binding"/>
    <property type="evidence" value="ECO:0007669"/>
    <property type="project" value="UniProtKB-KW"/>
</dbReference>
<dbReference type="EMBL" id="CM002803">
    <property type="protein sequence ID" value="KEI68841.1"/>
    <property type="molecule type" value="Genomic_DNA"/>
</dbReference>
<dbReference type="InterPro" id="IPR050556">
    <property type="entry name" value="Type_II_TA_system_RNase"/>
</dbReference>
<keyword evidence="3" id="KW-0540">Nuclease</keyword>
<sequence length="142" mass="16490">MTIWILDTDHVSHLLQGNKIVTSRVNRVLPNLAITVVTVQEIFNGWIVKINSASESTELVRLYTKLWTNLEYFKQVRVLNFDAEAYNCYERLLTENKQLNKKRLQKDLRIAAIALSVNAVMVTRNKRDFSLIPGLVIEDWTE</sequence>
<dbReference type="STRING" id="388467.A19Y_4139"/>
<keyword evidence="6" id="KW-0460">Magnesium</keyword>
<evidence type="ECO:0000256" key="7">
    <source>
        <dbReference type="ARBA" id="ARBA00038093"/>
    </source>
</evidence>
<evidence type="ECO:0000256" key="1">
    <source>
        <dbReference type="ARBA" id="ARBA00001946"/>
    </source>
</evidence>
<evidence type="ECO:0000256" key="3">
    <source>
        <dbReference type="ARBA" id="ARBA00022722"/>
    </source>
</evidence>
<gene>
    <name evidence="8" type="ORF">A19Y_4139</name>
</gene>
<dbReference type="AlphaFoldDB" id="A0A073CL49"/>